<dbReference type="EMBL" id="JAUKTV010000002">
    <property type="protein sequence ID" value="KAK0745260.1"/>
    <property type="molecule type" value="Genomic_DNA"/>
</dbReference>
<dbReference type="AlphaFoldDB" id="A0AA40K474"/>
<keyword evidence="3" id="KW-1185">Reference proteome</keyword>
<evidence type="ECO:0008006" key="4">
    <source>
        <dbReference type="Google" id="ProtNLM"/>
    </source>
</evidence>
<keyword evidence="1" id="KW-1133">Transmembrane helix</keyword>
<protein>
    <recommendedName>
        <fullName evidence="4">Transmembrane protein</fullName>
    </recommendedName>
</protein>
<sequence length="117" mass="13392">MIMTVLTKTVSFFSKEEAFLGWYKTNVLCVCGNWGALFLSCSLRDIPLLFVFFCFLLVVVVTWWPALRGKGRERVACQFMLRGVCVCVCWGVVVVFKFKERGLKCDQLCDICKTVII</sequence>
<evidence type="ECO:0000313" key="3">
    <source>
        <dbReference type="Proteomes" id="UP001172159"/>
    </source>
</evidence>
<feature type="transmembrane region" description="Helical" evidence="1">
    <location>
        <begin position="20"/>
        <end position="39"/>
    </location>
</feature>
<name>A0AA40K474_9PEZI</name>
<keyword evidence="1" id="KW-0472">Membrane</keyword>
<feature type="transmembrane region" description="Helical" evidence="1">
    <location>
        <begin position="46"/>
        <end position="67"/>
    </location>
</feature>
<dbReference type="Proteomes" id="UP001172159">
    <property type="component" value="Unassembled WGS sequence"/>
</dbReference>
<comment type="caution">
    <text evidence="2">The sequence shown here is derived from an EMBL/GenBank/DDBJ whole genome shotgun (WGS) entry which is preliminary data.</text>
</comment>
<reference evidence="2" key="1">
    <citation type="submission" date="2023-06" db="EMBL/GenBank/DDBJ databases">
        <title>Genome-scale phylogeny and comparative genomics of the fungal order Sordariales.</title>
        <authorList>
            <consortium name="Lawrence Berkeley National Laboratory"/>
            <person name="Hensen N."/>
            <person name="Bonometti L."/>
            <person name="Westerberg I."/>
            <person name="Brannstrom I.O."/>
            <person name="Guillou S."/>
            <person name="Cros-Aarteil S."/>
            <person name="Calhoun S."/>
            <person name="Haridas S."/>
            <person name="Kuo A."/>
            <person name="Mondo S."/>
            <person name="Pangilinan J."/>
            <person name="Riley R."/>
            <person name="Labutti K."/>
            <person name="Andreopoulos B."/>
            <person name="Lipzen A."/>
            <person name="Chen C."/>
            <person name="Yanf M."/>
            <person name="Daum C."/>
            <person name="Ng V."/>
            <person name="Clum A."/>
            <person name="Steindorff A."/>
            <person name="Ohm R."/>
            <person name="Martin F."/>
            <person name="Silar P."/>
            <person name="Natvig D."/>
            <person name="Lalanne C."/>
            <person name="Gautier V."/>
            <person name="Ament-Velasquez S.L."/>
            <person name="Kruys A."/>
            <person name="Hutchinson M.I."/>
            <person name="Powell A.J."/>
            <person name="Barry K."/>
            <person name="Miller A.N."/>
            <person name="Grigoriev I.V."/>
            <person name="Debuchy R."/>
            <person name="Gladieux P."/>
            <person name="Thoren M.H."/>
            <person name="Johannesson H."/>
        </authorList>
    </citation>
    <scope>NUCLEOTIDE SEQUENCE</scope>
    <source>
        <strain evidence="2">CBS 540.89</strain>
    </source>
</reference>
<feature type="transmembrane region" description="Helical" evidence="1">
    <location>
        <begin position="79"/>
        <end position="98"/>
    </location>
</feature>
<accession>A0AA40K474</accession>
<evidence type="ECO:0000256" key="1">
    <source>
        <dbReference type="SAM" id="Phobius"/>
    </source>
</evidence>
<organism evidence="2 3">
    <name type="scientific">Apiosordaria backusii</name>
    <dbReference type="NCBI Taxonomy" id="314023"/>
    <lineage>
        <taxon>Eukaryota</taxon>
        <taxon>Fungi</taxon>
        <taxon>Dikarya</taxon>
        <taxon>Ascomycota</taxon>
        <taxon>Pezizomycotina</taxon>
        <taxon>Sordariomycetes</taxon>
        <taxon>Sordariomycetidae</taxon>
        <taxon>Sordariales</taxon>
        <taxon>Lasiosphaeriaceae</taxon>
        <taxon>Apiosordaria</taxon>
    </lineage>
</organism>
<gene>
    <name evidence="2" type="ORF">B0T21DRAFT_359349</name>
</gene>
<proteinExistence type="predicted"/>
<evidence type="ECO:0000313" key="2">
    <source>
        <dbReference type="EMBL" id="KAK0745260.1"/>
    </source>
</evidence>
<keyword evidence="1" id="KW-0812">Transmembrane</keyword>